<dbReference type="SUPFAM" id="SSF55347">
    <property type="entry name" value="Glyceraldehyde-3-phosphate dehydrogenase-like, C-terminal domain"/>
    <property type="match status" value="1"/>
</dbReference>
<dbReference type="RefSeq" id="WP_179753614.1">
    <property type="nucleotide sequence ID" value="NZ_BAAAGN010000011.1"/>
</dbReference>
<protein>
    <submittedName>
        <fullName evidence="3">Putative dehydrogenase</fullName>
    </submittedName>
</protein>
<dbReference type="SUPFAM" id="SSF51735">
    <property type="entry name" value="NAD(P)-binding Rossmann-fold domains"/>
    <property type="match status" value="1"/>
</dbReference>
<proteinExistence type="predicted"/>
<evidence type="ECO:0000259" key="1">
    <source>
        <dbReference type="Pfam" id="PF01408"/>
    </source>
</evidence>
<dbReference type="Gene3D" id="3.30.360.10">
    <property type="entry name" value="Dihydrodipicolinate Reductase, domain 2"/>
    <property type="match status" value="1"/>
</dbReference>
<dbReference type="InterPro" id="IPR052515">
    <property type="entry name" value="Gfo/Idh/MocA_Oxidoreductase"/>
</dbReference>
<organism evidence="3 4">
    <name type="scientific">Kineococcus aurantiacus</name>
    <dbReference type="NCBI Taxonomy" id="37633"/>
    <lineage>
        <taxon>Bacteria</taxon>
        <taxon>Bacillati</taxon>
        <taxon>Actinomycetota</taxon>
        <taxon>Actinomycetes</taxon>
        <taxon>Kineosporiales</taxon>
        <taxon>Kineosporiaceae</taxon>
        <taxon>Kineococcus</taxon>
    </lineage>
</organism>
<name>A0A7Y9J202_9ACTN</name>
<sequence>MSTSTSTSGTGQELRVGVVGCGGIARSHGRAYAANPRARIVAALDVDPAAAKGFAEEFDTTACDSLADLAARDVQLASVCTPPGTHTATTVALLELGISVLLEKPPAITLAELDLIAEAEAASAGSVHVVFQHRHGSGAKRAHRLLAEGALGAPQFAVCETLWYRPESYFAPQWRGNWAGEGGGPTLGHAIHQIDLLLHLLGDWATVDAKAARIARPVEFEDVASASVALENGALASVVTSLLSPREVSRLRVDTTGGTLEVNHLYGYSDADWSWFPLPDARTLAANGVDPGVARDAAGEGAGTDVWRASAGTDLPSSHTAQIDELVDDVLAGRPHATTLASTRPTMELVTGLYASAIEGTTVARRDLTPGSAFYGRLDGGTPAERVSARFTLR</sequence>
<feature type="domain" description="Gfo/Idh/MocA-like oxidoreductase N-terminal" evidence="1">
    <location>
        <begin position="14"/>
        <end position="129"/>
    </location>
</feature>
<dbReference type="Pfam" id="PF22725">
    <property type="entry name" value="GFO_IDH_MocA_C3"/>
    <property type="match status" value="1"/>
</dbReference>
<evidence type="ECO:0000313" key="4">
    <source>
        <dbReference type="Proteomes" id="UP000521922"/>
    </source>
</evidence>
<dbReference type="EMBL" id="JACCBB010000001">
    <property type="protein sequence ID" value="NYD23706.1"/>
    <property type="molecule type" value="Genomic_DNA"/>
</dbReference>
<dbReference type="Pfam" id="PF01408">
    <property type="entry name" value="GFO_IDH_MocA"/>
    <property type="match status" value="1"/>
</dbReference>
<dbReference type="InterPro" id="IPR036291">
    <property type="entry name" value="NAD(P)-bd_dom_sf"/>
</dbReference>
<dbReference type="InterPro" id="IPR000683">
    <property type="entry name" value="Gfo/Idh/MocA-like_OxRdtase_N"/>
</dbReference>
<reference evidence="3 4" key="1">
    <citation type="submission" date="2020-07" db="EMBL/GenBank/DDBJ databases">
        <title>Sequencing the genomes of 1000 actinobacteria strains.</title>
        <authorList>
            <person name="Klenk H.-P."/>
        </authorList>
    </citation>
    <scope>NUCLEOTIDE SEQUENCE [LARGE SCALE GENOMIC DNA]</scope>
    <source>
        <strain evidence="3 4">DSM 7487</strain>
    </source>
</reference>
<dbReference type="AlphaFoldDB" id="A0A7Y9J202"/>
<accession>A0A7Y9J202</accession>
<dbReference type="Gene3D" id="3.40.50.720">
    <property type="entry name" value="NAD(P)-binding Rossmann-like Domain"/>
    <property type="match status" value="1"/>
</dbReference>
<dbReference type="PANTHER" id="PTHR43249">
    <property type="entry name" value="UDP-N-ACETYL-2-AMINO-2-DEOXY-D-GLUCURONATE OXIDASE"/>
    <property type="match status" value="1"/>
</dbReference>
<dbReference type="GO" id="GO:0000166">
    <property type="term" value="F:nucleotide binding"/>
    <property type="evidence" value="ECO:0007669"/>
    <property type="project" value="InterPro"/>
</dbReference>
<evidence type="ECO:0000259" key="2">
    <source>
        <dbReference type="Pfam" id="PF22725"/>
    </source>
</evidence>
<feature type="domain" description="GFO/IDH/MocA-like oxidoreductase" evidence="2">
    <location>
        <begin position="141"/>
        <end position="261"/>
    </location>
</feature>
<comment type="caution">
    <text evidence="3">The sequence shown here is derived from an EMBL/GenBank/DDBJ whole genome shotgun (WGS) entry which is preliminary data.</text>
</comment>
<keyword evidence="4" id="KW-1185">Reference proteome</keyword>
<evidence type="ECO:0000313" key="3">
    <source>
        <dbReference type="EMBL" id="NYD23706.1"/>
    </source>
</evidence>
<dbReference type="InterPro" id="IPR055170">
    <property type="entry name" value="GFO_IDH_MocA-like_dom"/>
</dbReference>
<gene>
    <name evidence="3" type="ORF">BJ968_003246</name>
</gene>
<dbReference type="Proteomes" id="UP000521922">
    <property type="component" value="Unassembled WGS sequence"/>
</dbReference>
<dbReference type="PANTHER" id="PTHR43249:SF1">
    <property type="entry name" value="D-GLUCOSIDE 3-DEHYDROGENASE"/>
    <property type="match status" value="1"/>
</dbReference>